<keyword evidence="2" id="KW-1185">Reference proteome</keyword>
<accession>A0ABD6E7X7</accession>
<organism evidence="1 2">
    <name type="scientific">Gnathostoma spinigerum</name>
    <dbReference type="NCBI Taxonomy" id="75299"/>
    <lineage>
        <taxon>Eukaryota</taxon>
        <taxon>Metazoa</taxon>
        <taxon>Ecdysozoa</taxon>
        <taxon>Nematoda</taxon>
        <taxon>Chromadorea</taxon>
        <taxon>Rhabditida</taxon>
        <taxon>Spirurina</taxon>
        <taxon>Gnathostomatomorpha</taxon>
        <taxon>Gnathostomatoidea</taxon>
        <taxon>Gnathostomatidae</taxon>
        <taxon>Gnathostoma</taxon>
    </lineage>
</organism>
<comment type="caution">
    <text evidence="1">The sequence shown here is derived from an EMBL/GenBank/DDBJ whole genome shotgun (WGS) entry which is preliminary data.</text>
</comment>
<dbReference type="AlphaFoldDB" id="A0ABD6E7X7"/>
<dbReference type="EMBL" id="JBGFUD010001084">
    <property type="protein sequence ID" value="MFH4975726.1"/>
    <property type="molecule type" value="Genomic_DNA"/>
</dbReference>
<gene>
    <name evidence="1" type="ORF">AB6A40_002435</name>
</gene>
<dbReference type="InterPro" id="IPR036691">
    <property type="entry name" value="Endo/exonu/phosph_ase_sf"/>
</dbReference>
<name>A0ABD6E7X7_9BILA</name>
<proteinExistence type="predicted"/>
<dbReference type="SUPFAM" id="SSF56219">
    <property type="entry name" value="DNase I-like"/>
    <property type="match status" value="1"/>
</dbReference>
<evidence type="ECO:0000313" key="1">
    <source>
        <dbReference type="EMBL" id="MFH4975726.1"/>
    </source>
</evidence>
<evidence type="ECO:0000313" key="2">
    <source>
        <dbReference type="Proteomes" id="UP001608902"/>
    </source>
</evidence>
<sequence length="114" mass="13156">MKIFVDTYNIRTMSAGAFIDVYINEMRRIKADIVGICETRRHAELTAWWWKEDQVYLGKGQGNQARVGGVGFIVRKRAVPFIVSCDIVSPRFAVLQLADVEELEQLHKELERIM</sequence>
<reference evidence="1 2" key="1">
    <citation type="submission" date="2024-08" db="EMBL/GenBank/DDBJ databases">
        <title>Gnathostoma spinigerum genome.</title>
        <authorList>
            <person name="Gonzalez-Bertolin B."/>
            <person name="Monzon S."/>
            <person name="Zaballos A."/>
            <person name="Jimenez P."/>
            <person name="Dekumyoy P."/>
            <person name="Varona S."/>
            <person name="Cuesta I."/>
            <person name="Sumanam S."/>
            <person name="Adisakwattana P."/>
            <person name="Gasser R.B."/>
            <person name="Hernandez-Gonzalez A."/>
            <person name="Young N.D."/>
            <person name="Perteguer M.J."/>
        </authorList>
    </citation>
    <scope>NUCLEOTIDE SEQUENCE [LARGE SCALE GENOMIC DNA]</scope>
    <source>
        <strain evidence="1">AL3</strain>
        <tissue evidence="1">Liver</tissue>
    </source>
</reference>
<dbReference type="Proteomes" id="UP001608902">
    <property type="component" value="Unassembled WGS sequence"/>
</dbReference>
<protein>
    <submittedName>
        <fullName evidence="1">Uncharacterized protein</fullName>
    </submittedName>
</protein>